<evidence type="ECO:0000313" key="2">
    <source>
        <dbReference type="Proteomes" id="UP000694864"/>
    </source>
</evidence>
<keyword evidence="2" id="KW-1185">Reference proteome</keyword>
<accession>A0ABM0UQE0</accession>
<gene>
    <name evidence="3" type="primary">LOC104727180</name>
</gene>
<reference evidence="2" key="1">
    <citation type="journal article" date="2014" name="Nat. Commun.">
        <title>The emerging biofuel crop Camelina sativa retains a highly undifferentiated hexaploid genome structure.</title>
        <authorList>
            <person name="Kagale S."/>
            <person name="Koh C."/>
            <person name="Nixon J."/>
            <person name="Bollina V."/>
            <person name="Clarke W.E."/>
            <person name="Tuteja R."/>
            <person name="Spillane C."/>
            <person name="Robinson S.J."/>
            <person name="Links M.G."/>
            <person name="Clarke C."/>
            <person name="Higgins E.E."/>
            <person name="Huebert T."/>
            <person name="Sharpe A.G."/>
            <person name="Parkin I.A."/>
        </authorList>
    </citation>
    <scope>NUCLEOTIDE SEQUENCE [LARGE SCALE GENOMIC DNA]</scope>
    <source>
        <strain evidence="2">cv. DH55</strain>
    </source>
</reference>
<dbReference type="RefSeq" id="XP_010444511.1">
    <property type="nucleotide sequence ID" value="XM_010446209.1"/>
</dbReference>
<dbReference type="PANTHER" id="PTHR37604:SF1">
    <property type="entry name" value="TRANSCRIPTION INITIATION FACTOR TFIID SUBUNIT"/>
    <property type="match status" value="1"/>
</dbReference>
<organism evidence="2 3">
    <name type="scientific">Camelina sativa</name>
    <name type="common">False flax</name>
    <name type="synonym">Myagrum sativum</name>
    <dbReference type="NCBI Taxonomy" id="90675"/>
    <lineage>
        <taxon>Eukaryota</taxon>
        <taxon>Viridiplantae</taxon>
        <taxon>Streptophyta</taxon>
        <taxon>Embryophyta</taxon>
        <taxon>Tracheophyta</taxon>
        <taxon>Spermatophyta</taxon>
        <taxon>Magnoliopsida</taxon>
        <taxon>eudicotyledons</taxon>
        <taxon>Gunneridae</taxon>
        <taxon>Pentapetalae</taxon>
        <taxon>rosids</taxon>
        <taxon>malvids</taxon>
        <taxon>Brassicales</taxon>
        <taxon>Brassicaceae</taxon>
        <taxon>Camelineae</taxon>
        <taxon>Camelina</taxon>
    </lineage>
</organism>
<proteinExistence type="predicted"/>
<dbReference type="Proteomes" id="UP000694864">
    <property type="component" value="Chromosome 11"/>
</dbReference>
<feature type="compositionally biased region" description="Polar residues" evidence="1">
    <location>
        <begin position="140"/>
        <end position="162"/>
    </location>
</feature>
<feature type="region of interest" description="Disordered" evidence="1">
    <location>
        <begin position="573"/>
        <end position="597"/>
    </location>
</feature>
<sequence length="597" mass="67626">MALLGDDGRGFDLARRLEVSGVWRTWLGDSIYSSFHYHVSSPSNWEAFMRVDESKPRSQIQLQLRVRALLFDKATVSLFLRSNTTAASSSCASVSDVSSVAVSKLNPNYLQLHGDDVYYTLENVSLEGGFHRDGGIRHNPSLTKSLSKSSARGSESDYSNLSQRSRFEELPDTWYTQFISRYGFKYGMSVGGQESDKRTPEGMSTYLRVVDSHKRKRAPFLEDRSLGHMSRSSAHPSSGFDNSEDDILFLPETMFRMNCVPESALSPVTRAQGNLKTDFFGVLDTLPQVTTRSHVMIDRLGMMPEYHRMEERGVLRRKKAEKMGFSDDQAALVSQKVVARMLLTIGFEGATEVPIDVFSQLVSRHISKLGSILKLLTDSYKKECSAMQLIKMFLNTTGYSNLGSLAELVRDSTKSHPPSNQKQSQVLQQQLHLQQQASLRLPQQIQRQMHPQMQQMVNSPTFQQQQQLERLRRRQVTSPRPNMDMEKDRPLVQVKLENPSEMAVDGNAFNPMNPRHQQQIQQQLRQQQIAAMSNMQQQPGYNQFRQLASLQIPQMQTPTPGTVRAQPVKVEGFEQLMGGDSSLKHESDDKLRSPPTK</sequence>
<feature type="region of interest" description="Disordered" evidence="1">
    <location>
        <begin position="137"/>
        <end position="162"/>
    </location>
</feature>
<evidence type="ECO:0000256" key="1">
    <source>
        <dbReference type="SAM" id="MobiDB-lite"/>
    </source>
</evidence>
<evidence type="ECO:0000313" key="3">
    <source>
        <dbReference type="RefSeq" id="XP_010444511.1"/>
    </source>
</evidence>
<dbReference type="GeneID" id="104727180"/>
<dbReference type="Gene3D" id="1.10.20.10">
    <property type="entry name" value="Histone, subunit A"/>
    <property type="match status" value="1"/>
</dbReference>
<dbReference type="PANTHER" id="PTHR37604">
    <property type="entry name" value="TRANSCRIPTION INITIATION FACTOR TFIID SUBUNIT"/>
    <property type="match status" value="1"/>
</dbReference>
<name>A0ABM0UQE0_CAMSA</name>
<feature type="compositionally biased region" description="Basic and acidic residues" evidence="1">
    <location>
        <begin position="582"/>
        <end position="597"/>
    </location>
</feature>
<protein>
    <submittedName>
        <fullName evidence="3">Uncharacterized protein LOC104727180</fullName>
    </submittedName>
</protein>
<dbReference type="InterPro" id="IPR009072">
    <property type="entry name" value="Histone-fold"/>
</dbReference>
<reference evidence="3" key="2">
    <citation type="submission" date="2025-08" db="UniProtKB">
        <authorList>
            <consortium name="RefSeq"/>
        </authorList>
    </citation>
    <scope>IDENTIFICATION</scope>
    <source>
        <tissue evidence="3">Leaf</tissue>
    </source>
</reference>